<dbReference type="InterPro" id="IPR037401">
    <property type="entry name" value="SnoaL-like"/>
</dbReference>
<gene>
    <name evidence="2" type="ORF">DEO27_017450</name>
</gene>
<dbReference type="Proteomes" id="UP000251402">
    <property type="component" value="Chromosome"/>
</dbReference>
<proteinExistence type="predicted"/>
<organism evidence="2 3">
    <name type="scientific">Mucilaginibacter rubeus</name>
    <dbReference type="NCBI Taxonomy" id="2027860"/>
    <lineage>
        <taxon>Bacteria</taxon>
        <taxon>Pseudomonadati</taxon>
        <taxon>Bacteroidota</taxon>
        <taxon>Sphingobacteriia</taxon>
        <taxon>Sphingobacteriales</taxon>
        <taxon>Sphingobacteriaceae</taxon>
        <taxon>Mucilaginibacter</taxon>
    </lineage>
</organism>
<dbReference type="KEGG" id="mrub:DEO27_017450"/>
<dbReference type="SUPFAM" id="SSF54427">
    <property type="entry name" value="NTF2-like"/>
    <property type="match status" value="1"/>
</dbReference>
<dbReference type="EMBL" id="CP043450">
    <property type="protein sequence ID" value="QEM11734.1"/>
    <property type="molecule type" value="Genomic_DNA"/>
</dbReference>
<reference evidence="2" key="1">
    <citation type="submission" date="2019-08" db="EMBL/GenBank/DDBJ databases">
        <title>Comparative genome analysis confer to the adaptation heavy metal polluted environment.</title>
        <authorList>
            <person name="Li Y."/>
        </authorList>
    </citation>
    <scope>NUCLEOTIDE SEQUENCE [LARGE SCALE GENOMIC DNA]</scope>
    <source>
        <strain evidence="2">P1</strain>
    </source>
</reference>
<evidence type="ECO:0000259" key="1">
    <source>
        <dbReference type="Pfam" id="PF12680"/>
    </source>
</evidence>
<evidence type="ECO:0000313" key="2">
    <source>
        <dbReference type="EMBL" id="QEM11734.1"/>
    </source>
</evidence>
<evidence type="ECO:0000313" key="3">
    <source>
        <dbReference type="Proteomes" id="UP000251402"/>
    </source>
</evidence>
<dbReference type="Pfam" id="PF12680">
    <property type="entry name" value="SnoaL_2"/>
    <property type="match status" value="1"/>
</dbReference>
<protein>
    <submittedName>
        <fullName evidence="2">Nuclear transport factor 2 family protein</fullName>
    </submittedName>
</protein>
<sequence>MKKATNSENEKVIRELYRRAEVQDSKGFTALFADGGYFWDVSAGVKYYGEDIGNTVDIYAKAFPDMHRELYEFYVRDEEDVVVVELALQGTHQGPLHLPAGIIGATGQKIDAPCCDVFHLKDGKVTSFHCYTAATVLLGQLGVFGNLSAALQQ</sequence>
<dbReference type="RefSeq" id="WP_112567588.1">
    <property type="nucleotide sequence ID" value="NZ_CP043450.1"/>
</dbReference>
<feature type="domain" description="SnoaL-like" evidence="1">
    <location>
        <begin position="13"/>
        <end position="127"/>
    </location>
</feature>
<dbReference type="Gene3D" id="3.10.450.50">
    <property type="match status" value="1"/>
</dbReference>
<name>A0A5C1I1L2_9SPHI</name>
<dbReference type="OrthoDB" id="129343at2"/>
<accession>A0A5C1I1L2</accession>
<keyword evidence="3" id="KW-1185">Reference proteome</keyword>
<dbReference type="AlphaFoldDB" id="A0A5C1I1L2"/>
<dbReference type="InterPro" id="IPR032710">
    <property type="entry name" value="NTF2-like_dom_sf"/>
</dbReference>